<feature type="transmembrane region" description="Helical" evidence="2">
    <location>
        <begin position="86"/>
        <end position="108"/>
    </location>
</feature>
<keyword evidence="2" id="KW-1133">Transmembrane helix</keyword>
<comment type="caution">
    <text evidence="3">The sequence shown here is derived from an EMBL/GenBank/DDBJ whole genome shotgun (WGS) entry which is preliminary data.</text>
</comment>
<keyword evidence="2" id="KW-0812">Transmembrane</keyword>
<proteinExistence type="predicted"/>
<name>A0A3L6EAW2_MAIZE</name>
<dbReference type="Proteomes" id="UP000251960">
    <property type="component" value="Chromosome 6"/>
</dbReference>
<accession>A0A3L6EAW2</accession>
<dbReference type="ExpressionAtlas" id="A0A3L6EAW2">
    <property type="expression patterns" value="baseline and differential"/>
</dbReference>
<feature type="region of interest" description="Disordered" evidence="1">
    <location>
        <begin position="1"/>
        <end position="33"/>
    </location>
</feature>
<evidence type="ECO:0000256" key="1">
    <source>
        <dbReference type="SAM" id="MobiDB-lite"/>
    </source>
</evidence>
<organism evidence="3 4">
    <name type="scientific">Zea mays</name>
    <name type="common">Maize</name>
    <dbReference type="NCBI Taxonomy" id="4577"/>
    <lineage>
        <taxon>Eukaryota</taxon>
        <taxon>Viridiplantae</taxon>
        <taxon>Streptophyta</taxon>
        <taxon>Embryophyta</taxon>
        <taxon>Tracheophyta</taxon>
        <taxon>Spermatophyta</taxon>
        <taxon>Magnoliopsida</taxon>
        <taxon>Liliopsida</taxon>
        <taxon>Poales</taxon>
        <taxon>Poaceae</taxon>
        <taxon>PACMAD clade</taxon>
        <taxon>Panicoideae</taxon>
        <taxon>Andropogonodae</taxon>
        <taxon>Andropogoneae</taxon>
        <taxon>Tripsacinae</taxon>
        <taxon>Zea</taxon>
    </lineage>
</organism>
<dbReference type="EMBL" id="NCVQ01000007">
    <property type="protein sequence ID" value="PWZ17855.1"/>
    <property type="molecule type" value="Genomic_DNA"/>
</dbReference>
<dbReference type="PANTHER" id="PTHR35165:SF6">
    <property type="entry name" value="OS08G0113900 PROTEIN"/>
    <property type="match status" value="1"/>
</dbReference>
<evidence type="ECO:0000256" key="2">
    <source>
        <dbReference type="SAM" id="Phobius"/>
    </source>
</evidence>
<feature type="compositionally biased region" description="Polar residues" evidence="1">
    <location>
        <begin position="1"/>
        <end position="16"/>
    </location>
</feature>
<protein>
    <submittedName>
        <fullName evidence="3">Uncharacterized protein</fullName>
    </submittedName>
</protein>
<feature type="region of interest" description="Disordered" evidence="1">
    <location>
        <begin position="113"/>
        <end position="140"/>
    </location>
</feature>
<evidence type="ECO:0000313" key="4">
    <source>
        <dbReference type="Proteomes" id="UP000251960"/>
    </source>
</evidence>
<dbReference type="PANTHER" id="PTHR35165">
    <property type="entry name" value="OS08G0113900 PROTEIN"/>
    <property type="match status" value="1"/>
</dbReference>
<keyword evidence="2" id="KW-0472">Membrane</keyword>
<dbReference type="Pfam" id="PF16594">
    <property type="entry name" value="ATP-synt_Z"/>
    <property type="match status" value="1"/>
</dbReference>
<feature type="transmembrane region" description="Helical" evidence="2">
    <location>
        <begin position="61"/>
        <end position="80"/>
    </location>
</feature>
<sequence>MRQMQPTDHQHPSSSERAPPLAAAVGKDDGASSSSSVVVKIDDLRCHGDWGAAARSASVDVCLAAAAVAGAALLAWWAVAFHPSYAQLWMVPLGLVLAGTPPVVCLALRFSPDARAPPPPGKDDGSSSGPAGARAPPPPPLVAVVIDKQ</sequence>
<dbReference type="InterPro" id="IPR032238">
    <property type="entry name" value="ATP-synth_Z"/>
</dbReference>
<reference evidence="3 4" key="1">
    <citation type="journal article" date="2018" name="Nat. Genet.">
        <title>Extensive intraspecific gene order and gene structural variations between Mo17 and other maize genomes.</title>
        <authorList>
            <person name="Sun S."/>
            <person name="Zhou Y."/>
            <person name="Chen J."/>
            <person name="Shi J."/>
            <person name="Zhao H."/>
            <person name="Zhao H."/>
            <person name="Song W."/>
            <person name="Zhang M."/>
            <person name="Cui Y."/>
            <person name="Dong X."/>
            <person name="Liu H."/>
            <person name="Ma X."/>
            <person name="Jiao Y."/>
            <person name="Wang B."/>
            <person name="Wei X."/>
            <person name="Stein J.C."/>
            <person name="Glaubitz J.C."/>
            <person name="Lu F."/>
            <person name="Yu G."/>
            <person name="Liang C."/>
            <person name="Fengler K."/>
            <person name="Li B."/>
            <person name="Rafalski A."/>
            <person name="Schnable P.S."/>
            <person name="Ware D.H."/>
            <person name="Buckler E.S."/>
            <person name="Lai J."/>
        </authorList>
    </citation>
    <scope>NUCLEOTIDE SEQUENCE [LARGE SCALE GENOMIC DNA]</scope>
    <source>
        <strain evidence="4">cv. Missouri 17</strain>
        <tissue evidence="3">Seedling</tissue>
    </source>
</reference>
<gene>
    <name evidence="3" type="ORF">Zm00014a_010193</name>
</gene>
<dbReference type="AlphaFoldDB" id="A0A3L6EAW2"/>
<evidence type="ECO:0000313" key="3">
    <source>
        <dbReference type="EMBL" id="PWZ17855.1"/>
    </source>
</evidence>